<dbReference type="AlphaFoldDB" id="A0AAP0GGX7"/>
<evidence type="ECO:0000259" key="2">
    <source>
        <dbReference type="Pfam" id="PF00013"/>
    </source>
</evidence>
<dbReference type="Gene3D" id="3.30.310.210">
    <property type="match status" value="1"/>
</dbReference>
<evidence type="ECO:0000313" key="4">
    <source>
        <dbReference type="Proteomes" id="UP001418222"/>
    </source>
</evidence>
<gene>
    <name evidence="3" type="ORF">KSP39_PZI000896</name>
</gene>
<comment type="caution">
    <text evidence="3">The sequence shown here is derived from an EMBL/GenBank/DDBJ whole genome shotgun (WGS) entry which is preliminary data.</text>
</comment>
<name>A0AAP0GGX7_9ASPA</name>
<evidence type="ECO:0000256" key="1">
    <source>
        <dbReference type="PROSITE-ProRule" id="PRU00117"/>
    </source>
</evidence>
<organism evidence="3 4">
    <name type="scientific">Platanthera zijinensis</name>
    <dbReference type="NCBI Taxonomy" id="2320716"/>
    <lineage>
        <taxon>Eukaryota</taxon>
        <taxon>Viridiplantae</taxon>
        <taxon>Streptophyta</taxon>
        <taxon>Embryophyta</taxon>
        <taxon>Tracheophyta</taxon>
        <taxon>Spermatophyta</taxon>
        <taxon>Magnoliopsida</taxon>
        <taxon>Liliopsida</taxon>
        <taxon>Asparagales</taxon>
        <taxon>Orchidaceae</taxon>
        <taxon>Orchidoideae</taxon>
        <taxon>Orchideae</taxon>
        <taxon>Orchidinae</taxon>
        <taxon>Platanthera</taxon>
    </lineage>
</organism>
<dbReference type="InterPro" id="IPR004088">
    <property type="entry name" value="KH_dom_type_1"/>
</dbReference>
<keyword evidence="1" id="KW-0694">RNA-binding</keyword>
<protein>
    <recommendedName>
        <fullName evidence="2">K Homology domain-containing protein</fullName>
    </recommendedName>
</protein>
<dbReference type="Pfam" id="PF00013">
    <property type="entry name" value="KH_1"/>
    <property type="match status" value="1"/>
</dbReference>
<dbReference type="InterPro" id="IPR036612">
    <property type="entry name" value="KH_dom_type_1_sf"/>
</dbReference>
<dbReference type="EMBL" id="JBBWWQ010000001">
    <property type="protein sequence ID" value="KAK8958067.1"/>
    <property type="molecule type" value="Genomic_DNA"/>
</dbReference>
<feature type="domain" description="K Homology" evidence="2">
    <location>
        <begin position="83"/>
        <end position="115"/>
    </location>
</feature>
<reference evidence="3 4" key="1">
    <citation type="journal article" date="2022" name="Nat. Plants">
        <title>Genomes of leafy and leafless Platanthera orchids illuminate the evolution of mycoheterotrophy.</title>
        <authorList>
            <person name="Li M.H."/>
            <person name="Liu K.W."/>
            <person name="Li Z."/>
            <person name="Lu H.C."/>
            <person name="Ye Q.L."/>
            <person name="Zhang D."/>
            <person name="Wang J.Y."/>
            <person name="Li Y.F."/>
            <person name="Zhong Z.M."/>
            <person name="Liu X."/>
            <person name="Yu X."/>
            <person name="Liu D.K."/>
            <person name="Tu X.D."/>
            <person name="Liu B."/>
            <person name="Hao Y."/>
            <person name="Liao X.Y."/>
            <person name="Jiang Y.T."/>
            <person name="Sun W.H."/>
            <person name="Chen J."/>
            <person name="Chen Y.Q."/>
            <person name="Ai Y."/>
            <person name="Zhai J.W."/>
            <person name="Wu S.S."/>
            <person name="Zhou Z."/>
            <person name="Hsiao Y.Y."/>
            <person name="Wu W.L."/>
            <person name="Chen Y.Y."/>
            <person name="Lin Y.F."/>
            <person name="Hsu J.L."/>
            <person name="Li C.Y."/>
            <person name="Wang Z.W."/>
            <person name="Zhao X."/>
            <person name="Zhong W.Y."/>
            <person name="Ma X.K."/>
            <person name="Ma L."/>
            <person name="Huang J."/>
            <person name="Chen G.Z."/>
            <person name="Huang M.Z."/>
            <person name="Huang L."/>
            <person name="Peng D.H."/>
            <person name="Luo Y.B."/>
            <person name="Zou S.Q."/>
            <person name="Chen S.P."/>
            <person name="Lan S."/>
            <person name="Tsai W.C."/>
            <person name="Van de Peer Y."/>
            <person name="Liu Z.J."/>
        </authorList>
    </citation>
    <scope>NUCLEOTIDE SEQUENCE [LARGE SCALE GENOMIC DNA]</scope>
    <source>
        <strain evidence="3">Lor287</strain>
    </source>
</reference>
<proteinExistence type="predicted"/>
<keyword evidence="4" id="KW-1185">Reference proteome</keyword>
<dbReference type="PROSITE" id="PS50084">
    <property type="entry name" value="KH_TYPE_1"/>
    <property type="match status" value="1"/>
</dbReference>
<sequence length="117" mass="12715">MNREFIKKLCEETHACVRILEGPIGTNDRIVLISAKEEPDLEISPAMDAFLRVFKHVNDISYGTGGSTDQIAAYFTACSVWLLVASQQAINLIGKQGSSIKSIQESTDATIRVISGA</sequence>
<evidence type="ECO:0000313" key="3">
    <source>
        <dbReference type="EMBL" id="KAK8958067.1"/>
    </source>
</evidence>
<dbReference type="Proteomes" id="UP001418222">
    <property type="component" value="Unassembled WGS sequence"/>
</dbReference>
<dbReference type="PANTHER" id="PTHR10288">
    <property type="entry name" value="KH DOMAIN CONTAINING RNA BINDING PROTEIN"/>
    <property type="match status" value="1"/>
</dbReference>
<dbReference type="SUPFAM" id="SSF54791">
    <property type="entry name" value="Eukaryotic type KH-domain (KH-domain type I)"/>
    <property type="match status" value="2"/>
</dbReference>
<accession>A0AAP0GGX7</accession>
<dbReference type="GO" id="GO:0003723">
    <property type="term" value="F:RNA binding"/>
    <property type="evidence" value="ECO:0007669"/>
    <property type="project" value="UniProtKB-UniRule"/>
</dbReference>